<sequence length="787" mass="90031">MEDIEESEYVAADHDLLVSAVSKLDKTQHITEPTRNESTNIGSEFNLLKRTNRLNLNSVAKILGDTAHHVQISKKLKKTQDKSKVLSKPLEKPQAERIKRSTGYEATKKKVGRWDPVVARSRTVDYVSFPLKSASSKLEPTGDFLTKLTLKSDLEKQLDEVDPPPFIEEEVEEEPVFPMTYEEMVEHRKHIAKMRAQQSYKAAKAKRQSKIKSKKYHRVLKKEKLKQQLKEFEELQKTDPEEALKKLESLEKARALERHTLRHKNTGKWAKNKLIRAKYDKEVRQQLAEQLAVSRGLTKKVQDNESSDDEADDGAIPDMTLSQDPMNPWMMQRPDKSNVNTEFDFGYKKFVQNKIGKKDDSDTDSNDENVDDEPSNGISVLKDSINRLTRIDDSSDDTTEAVEQETITVRDSVKPSQSLTSKPQRKTVVTQKSLKRAKSSEGKSKKIKPIATTNWEVVEVEPVKVSTLNVSEDITEVFEKHEDSIAQKVENKLKQIRRNIEMLEKAARSNKRDTKKIEDRKEKSNLEYLELKKKNVKPIIDEELIETSSKTVQDDDKDDQSLSKILNTAQAPSEPSAGSSTSNIDPNRFIQAKPKFLNTALSQGDNQYDQLDDDDEQVVPKVNIEEVFEEDDVVASFRQEKEDEINKDKPEEINLALPGWGSWGGKGIKPQRRKRNRFINKPAPVMPRRDENKGDIIIKEHKNPKLGVHKVKDVPFPFESVKDYEASIRAPLGNTFIPEKAHKKLIRPSVITKAGKIIEPMDEDELLLPKNKRFRNEAIIKLLGQKK</sequence>
<proteinExistence type="inferred from homology"/>
<keyword evidence="3" id="KW-0597">Phosphoprotein</keyword>
<dbReference type="PANTHER" id="PTHR14150:SF12">
    <property type="entry name" value="U3 SMALL NUCLEOLAR RNA-ASSOCIATED PROTEIN 14 HOMOLOG A"/>
    <property type="match status" value="1"/>
</dbReference>
<dbReference type="InParanoid" id="A0A7E5WZR5"/>
<protein>
    <submittedName>
        <fullName evidence="8">U3 small nucleolar RNA-associated protein 14 homolog B</fullName>
    </submittedName>
</protein>
<feature type="region of interest" description="Disordered" evidence="6">
    <location>
        <begin position="356"/>
        <end position="447"/>
    </location>
</feature>
<feature type="compositionally biased region" description="Acidic residues" evidence="6">
    <location>
        <begin position="305"/>
        <end position="315"/>
    </location>
</feature>
<dbReference type="Proteomes" id="UP000322000">
    <property type="component" value="Unplaced"/>
</dbReference>
<feature type="region of interest" description="Disordered" evidence="6">
    <location>
        <begin position="567"/>
        <end position="587"/>
    </location>
</feature>
<evidence type="ECO:0000256" key="4">
    <source>
        <dbReference type="ARBA" id="ARBA00023242"/>
    </source>
</evidence>
<dbReference type="FunCoup" id="A0A7E5WZR5">
    <property type="interactions" value="1202"/>
</dbReference>
<feature type="coiled-coil region" evidence="5">
    <location>
        <begin position="486"/>
        <end position="534"/>
    </location>
</feature>
<evidence type="ECO:0000256" key="5">
    <source>
        <dbReference type="SAM" id="Coils"/>
    </source>
</evidence>
<feature type="compositionally biased region" description="Polar residues" evidence="6">
    <location>
        <begin position="567"/>
        <end position="585"/>
    </location>
</feature>
<organism evidence="7 8">
    <name type="scientific">Trichoplusia ni</name>
    <name type="common">Cabbage looper</name>
    <dbReference type="NCBI Taxonomy" id="7111"/>
    <lineage>
        <taxon>Eukaryota</taxon>
        <taxon>Metazoa</taxon>
        <taxon>Ecdysozoa</taxon>
        <taxon>Arthropoda</taxon>
        <taxon>Hexapoda</taxon>
        <taxon>Insecta</taxon>
        <taxon>Pterygota</taxon>
        <taxon>Neoptera</taxon>
        <taxon>Endopterygota</taxon>
        <taxon>Lepidoptera</taxon>
        <taxon>Glossata</taxon>
        <taxon>Ditrysia</taxon>
        <taxon>Noctuoidea</taxon>
        <taxon>Noctuidae</taxon>
        <taxon>Plusiinae</taxon>
        <taxon>Trichoplusia</taxon>
    </lineage>
</organism>
<dbReference type="PANTHER" id="PTHR14150">
    <property type="entry name" value="U3 SMALL NUCLEOLAR RNA-ASSOCIATED PROTEIN 14"/>
    <property type="match status" value="1"/>
</dbReference>
<accession>A0A7E5WZR5</accession>
<dbReference type="InterPro" id="IPR006709">
    <property type="entry name" value="SSU_processome_Utp14"/>
</dbReference>
<feature type="region of interest" description="Disordered" evidence="6">
    <location>
        <begin position="297"/>
        <end position="337"/>
    </location>
</feature>
<evidence type="ECO:0000256" key="1">
    <source>
        <dbReference type="ARBA" id="ARBA00004604"/>
    </source>
</evidence>
<dbReference type="GO" id="GO:0006364">
    <property type="term" value="P:rRNA processing"/>
    <property type="evidence" value="ECO:0007669"/>
    <property type="project" value="InterPro"/>
</dbReference>
<feature type="compositionally biased region" description="Polar residues" evidence="6">
    <location>
        <begin position="405"/>
        <end position="432"/>
    </location>
</feature>
<reference evidence="8" key="1">
    <citation type="submission" date="2025-08" db="UniProtKB">
        <authorList>
            <consortium name="RefSeq"/>
        </authorList>
    </citation>
    <scope>IDENTIFICATION</scope>
</reference>
<comment type="similarity">
    <text evidence="2">Belongs to the UTP14 family.</text>
</comment>
<comment type="subcellular location">
    <subcellularLocation>
        <location evidence="1">Nucleus</location>
        <location evidence="1">Nucleolus</location>
    </subcellularLocation>
</comment>
<evidence type="ECO:0000256" key="6">
    <source>
        <dbReference type="SAM" id="MobiDB-lite"/>
    </source>
</evidence>
<dbReference type="GeneID" id="113507675"/>
<dbReference type="OrthoDB" id="277439at2759"/>
<feature type="compositionally biased region" description="Acidic residues" evidence="6">
    <location>
        <begin position="394"/>
        <end position="403"/>
    </location>
</feature>
<keyword evidence="5" id="KW-0175">Coiled coil</keyword>
<keyword evidence="4" id="KW-0539">Nucleus</keyword>
<dbReference type="RefSeq" id="XP_026746380.1">
    <property type="nucleotide sequence ID" value="XM_026890579.1"/>
</dbReference>
<keyword evidence="7" id="KW-1185">Reference proteome</keyword>
<name>A0A7E5WZR5_TRINI</name>
<feature type="compositionally biased region" description="Acidic residues" evidence="6">
    <location>
        <begin position="361"/>
        <end position="374"/>
    </location>
</feature>
<dbReference type="KEGG" id="tnl:113507675"/>
<evidence type="ECO:0000256" key="2">
    <source>
        <dbReference type="ARBA" id="ARBA00007774"/>
    </source>
</evidence>
<dbReference type="Pfam" id="PF04615">
    <property type="entry name" value="Utp14"/>
    <property type="match status" value="1"/>
</dbReference>
<dbReference type="AlphaFoldDB" id="A0A7E5WZR5"/>
<dbReference type="GO" id="GO:0032040">
    <property type="term" value="C:small-subunit processome"/>
    <property type="evidence" value="ECO:0007669"/>
    <property type="project" value="InterPro"/>
</dbReference>
<gene>
    <name evidence="8" type="primary">LOC113507675</name>
</gene>
<evidence type="ECO:0000313" key="8">
    <source>
        <dbReference type="RefSeq" id="XP_026746380.1"/>
    </source>
</evidence>
<evidence type="ECO:0000313" key="7">
    <source>
        <dbReference type="Proteomes" id="UP000322000"/>
    </source>
</evidence>
<evidence type="ECO:0000256" key="3">
    <source>
        <dbReference type="ARBA" id="ARBA00022553"/>
    </source>
</evidence>